<dbReference type="AlphaFoldDB" id="G8WYW4"/>
<evidence type="ECO:0000313" key="2">
    <source>
        <dbReference type="EMBL" id="AEW93149.1"/>
    </source>
</evidence>
<dbReference type="Proteomes" id="UP000007842">
    <property type="component" value="Chromosome"/>
</dbReference>
<dbReference type="PATRIC" id="fig|1003195.29.peg.785"/>
<evidence type="ECO:0000256" key="1">
    <source>
        <dbReference type="SAM" id="MobiDB-lite"/>
    </source>
</evidence>
<dbReference type="EMBL" id="CP003219">
    <property type="protein sequence ID" value="AEW93149.1"/>
    <property type="molecule type" value="Genomic_DNA"/>
</dbReference>
<organism evidence="2 3">
    <name type="scientific">Streptantibioticus cattleyicolor (strain ATCC 35852 / DSM 46488 / JCM 4925 / NBRC 14057 / NRRL 8057)</name>
    <name type="common">Streptomyces cattleya</name>
    <dbReference type="NCBI Taxonomy" id="1003195"/>
    <lineage>
        <taxon>Bacteria</taxon>
        <taxon>Bacillati</taxon>
        <taxon>Actinomycetota</taxon>
        <taxon>Actinomycetes</taxon>
        <taxon>Kitasatosporales</taxon>
        <taxon>Streptomycetaceae</taxon>
        <taxon>Streptantibioticus</taxon>
    </lineage>
</organism>
<accession>G8WYW4</accession>
<sequence>MPEVDGTPRDRTRPATDMTGAGRAEDGKVMAIEPHAPRVAGRAPGPRPAGSSRSGAGGGGGGRHRR</sequence>
<evidence type="ECO:0000313" key="3">
    <source>
        <dbReference type="Proteomes" id="UP000007842"/>
    </source>
</evidence>
<name>G8WYW4_STREN</name>
<keyword evidence="3" id="KW-1185">Reference proteome</keyword>
<dbReference type="KEGG" id="scy:SCATT_07780"/>
<feature type="compositionally biased region" description="Low complexity" evidence="1">
    <location>
        <begin position="37"/>
        <end position="54"/>
    </location>
</feature>
<feature type="compositionally biased region" description="Basic and acidic residues" evidence="1">
    <location>
        <begin position="1"/>
        <end position="14"/>
    </location>
</feature>
<protein>
    <submittedName>
        <fullName evidence="2">Uncharacterized protein</fullName>
    </submittedName>
</protein>
<dbReference type="STRING" id="1003195.SCATT_07780"/>
<feature type="region of interest" description="Disordered" evidence="1">
    <location>
        <begin position="1"/>
        <end position="66"/>
    </location>
</feature>
<feature type="compositionally biased region" description="Gly residues" evidence="1">
    <location>
        <begin position="55"/>
        <end position="66"/>
    </location>
</feature>
<reference evidence="3" key="1">
    <citation type="submission" date="2011-12" db="EMBL/GenBank/DDBJ databases">
        <title>Complete genome sequence of Streptomyces cattleya strain DSM 46488.</title>
        <authorList>
            <person name="Ou H.-Y."/>
            <person name="Li P."/>
            <person name="Zhao C."/>
            <person name="O'Hagan D."/>
            <person name="Deng Z."/>
        </authorList>
    </citation>
    <scope>NUCLEOTIDE SEQUENCE [LARGE SCALE GENOMIC DNA]</scope>
    <source>
        <strain evidence="3">ATCC 35852 / DSM 46488 / JCM 4925 / NBRC 14057 / NRRL 8057</strain>
    </source>
</reference>
<gene>
    <name evidence="2" type="ordered locus">SCATT_07780</name>
</gene>
<proteinExistence type="predicted"/>
<dbReference type="HOGENOM" id="CLU_2829243_0_0_11"/>